<dbReference type="AlphaFoldDB" id="A0AAE1LAX6"/>
<feature type="compositionally biased region" description="Low complexity" evidence="1">
    <location>
        <begin position="180"/>
        <end position="203"/>
    </location>
</feature>
<dbReference type="PANTHER" id="PTHR13336">
    <property type="entry name" value="OVARIAN CARCINOMA IMMUNOREACTIVE ANTIGEN"/>
    <property type="match status" value="1"/>
</dbReference>
<feature type="compositionally biased region" description="Basic and acidic residues" evidence="1">
    <location>
        <begin position="116"/>
        <end position="125"/>
    </location>
</feature>
<feature type="compositionally biased region" description="Basic and acidic residues" evidence="1">
    <location>
        <begin position="149"/>
        <end position="164"/>
    </location>
</feature>
<dbReference type="GO" id="GO:0005768">
    <property type="term" value="C:endosome"/>
    <property type="evidence" value="ECO:0007669"/>
    <property type="project" value="TreeGrafter"/>
</dbReference>
<evidence type="ECO:0000256" key="1">
    <source>
        <dbReference type="SAM" id="MobiDB-lite"/>
    </source>
</evidence>
<comment type="caution">
    <text evidence="2">The sequence shown here is derived from an EMBL/GenBank/DDBJ whole genome shotgun (WGS) entry which is preliminary data.</text>
</comment>
<dbReference type="Proteomes" id="UP001219518">
    <property type="component" value="Unassembled WGS sequence"/>
</dbReference>
<protein>
    <submittedName>
        <fullName evidence="2">OCIA domain-containing protein 1</fullName>
    </submittedName>
</protein>
<sequence>MDNMPRGNQSDGIDLTPEENEVMRKCSSSSIWTHSLPAMVASSAFLQLLRYRGVTIKFWVSTGTIIGSGILGRLSALPGCMQEVVTKYPEGSLARTIEEMKARRKGMQGFPPSYQERYEPEDRSGMFESSTRPPLQAGPSNQLSGQTYDDLRRRNRDQYMESKRPVQSSPATPLPQDQTPPNSSYSSEPPSYSAEPSSSLYSPIPQHYDHLPPYIDSSSSPRISPQEESKIRKRKRVNQYGDEIED</sequence>
<reference evidence="2" key="1">
    <citation type="submission" date="2021-07" db="EMBL/GenBank/DDBJ databases">
        <authorList>
            <person name="Catto M.A."/>
            <person name="Jacobson A."/>
            <person name="Kennedy G."/>
            <person name="Labadie P."/>
            <person name="Hunt B.G."/>
            <person name="Srinivasan R."/>
        </authorList>
    </citation>
    <scope>NUCLEOTIDE SEQUENCE</scope>
    <source>
        <strain evidence="2">PL_HMW_Pooled</strain>
        <tissue evidence="2">Head</tissue>
    </source>
</reference>
<organism evidence="2 3">
    <name type="scientific">Frankliniella fusca</name>
    <dbReference type="NCBI Taxonomy" id="407009"/>
    <lineage>
        <taxon>Eukaryota</taxon>
        <taxon>Metazoa</taxon>
        <taxon>Ecdysozoa</taxon>
        <taxon>Arthropoda</taxon>
        <taxon>Hexapoda</taxon>
        <taxon>Insecta</taxon>
        <taxon>Pterygota</taxon>
        <taxon>Neoptera</taxon>
        <taxon>Paraneoptera</taxon>
        <taxon>Thysanoptera</taxon>
        <taxon>Terebrantia</taxon>
        <taxon>Thripoidea</taxon>
        <taxon>Thripidae</taxon>
        <taxon>Frankliniella</taxon>
    </lineage>
</organism>
<evidence type="ECO:0000313" key="3">
    <source>
        <dbReference type="Proteomes" id="UP001219518"/>
    </source>
</evidence>
<dbReference type="PANTHER" id="PTHR13336:SF3">
    <property type="entry name" value="OCIA DOMAIN-CONTAINING PROTEIN 1"/>
    <property type="match status" value="1"/>
</dbReference>
<accession>A0AAE1LAX6</accession>
<evidence type="ECO:0000313" key="2">
    <source>
        <dbReference type="EMBL" id="KAK3912770.1"/>
    </source>
</evidence>
<name>A0AAE1LAX6_9NEOP</name>
<gene>
    <name evidence="2" type="ORF">KUF71_004720</name>
</gene>
<feature type="region of interest" description="Disordered" evidence="1">
    <location>
        <begin position="102"/>
        <end position="246"/>
    </location>
</feature>
<proteinExistence type="predicted"/>
<dbReference type="InterPro" id="IPR040187">
    <property type="entry name" value="OCAD1/2"/>
</dbReference>
<feature type="compositionally biased region" description="Polar residues" evidence="1">
    <location>
        <begin position="165"/>
        <end position="179"/>
    </location>
</feature>
<keyword evidence="3" id="KW-1185">Reference proteome</keyword>
<reference evidence="2" key="2">
    <citation type="journal article" date="2023" name="BMC Genomics">
        <title>Pest status, molecular evolution, and epigenetic factors derived from the genome assembly of Frankliniella fusca, a thysanopteran phytovirus vector.</title>
        <authorList>
            <person name="Catto M.A."/>
            <person name="Labadie P.E."/>
            <person name="Jacobson A.L."/>
            <person name="Kennedy G.G."/>
            <person name="Srinivasan R."/>
            <person name="Hunt B.G."/>
        </authorList>
    </citation>
    <scope>NUCLEOTIDE SEQUENCE</scope>
    <source>
        <strain evidence="2">PL_HMW_Pooled</strain>
    </source>
</reference>
<feature type="compositionally biased region" description="Polar residues" evidence="1">
    <location>
        <begin position="127"/>
        <end position="147"/>
    </location>
</feature>
<dbReference type="EMBL" id="JAHWGI010000302">
    <property type="protein sequence ID" value="KAK3912770.1"/>
    <property type="molecule type" value="Genomic_DNA"/>
</dbReference>